<feature type="repeat" description="WD" evidence="21">
    <location>
        <begin position="942"/>
        <end position="966"/>
    </location>
</feature>
<dbReference type="InterPro" id="IPR019775">
    <property type="entry name" value="WD40_repeat_CS"/>
</dbReference>
<feature type="domain" description="SSD" evidence="23">
    <location>
        <begin position="244"/>
        <end position="402"/>
    </location>
</feature>
<dbReference type="SMART" id="SM00320">
    <property type="entry name" value="WD40"/>
    <property type="match status" value="5"/>
</dbReference>
<keyword evidence="9" id="KW-0677">Repeat</keyword>
<evidence type="ECO:0000256" key="3">
    <source>
        <dbReference type="ARBA" id="ARBA00004653"/>
    </source>
</evidence>
<name>A0A1X0R5Y5_RHIZD</name>
<dbReference type="Pfam" id="PF12349">
    <property type="entry name" value="Sterol-sensing"/>
    <property type="match status" value="1"/>
</dbReference>
<keyword evidence="10" id="KW-0256">Endoplasmic reticulum</keyword>
<evidence type="ECO:0000256" key="16">
    <source>
        <dbReference type="ARBA" id="ARBA00023166"/>
    </source>
</evidence>
<evidence type="ECO:0000256" key="18">
    <source>
        <dbReference type="ARBA" id="ARBA00023221"/>
    </source>
</evidence>
<protein>
    <recommendedName>
        <fullName evidence="5">Sterol regulatory element-binding protein cleavage-activating protein</fullName>
    </recommendedName>
</protein>
<evidence type="ECO:0000259" key="23">
    <source>
        <dbReference type="PROSITE" id="PS50156"/>
    </source>
</evidence>
<dbReference type="PROSITE" id="PS00678">
    <property type="entry name" value="WD_REPEATS_1"/>
    <property type="match status" value="2"/>
</dbReference>
<dbReference type="InterPro" id="IPR000731">
    <property type="entry name" value="SSD"/>
</dbReference>
<feature type="repeat" description="WD" evidence="21">
    <location>
        <begin position="671"/>
        <end position="703"/>
    </location>
</feature>
<dbReference type="InterPro" id="IPR001680">
    <property type="entry name" value="WD40_rpt"/>
</dbReference>
<dbReference type="Gene3D" id="2.130.10.10">
    <property type="entry name" value="YVTN repeat-like/Quinoprotein amine dehydrogenase"/>
    <property type="match status" value="2"/>
</dbReference>
<keyword evidence="13" id="KW-0443">Lipid metabolism</keyword>
<evidence type="ECO:0000256" key="6">
    <source>
        <dbReference type="ARBA" id="ARBA00022548"/>
    </source>
</evidence>
<evidence type="ECO:0000256" key="5">
    <source>
        <dbReference type="ARBA" id="ARBA00019541"/>
    </source>
</evidence>
<keyword evidence="11 22" id="KW-1133">Transmembrane helix</keyword>
<dbReference type="InterPro" id="IPR036322">
    <property type="entry name" value="WD40_repeat_dom_sf"/>
</dbReference>
<keyword evidence="17" id="KW-0325">Glycoprotein</keyword>
<dbReference type="GO" id="GO:0045540">
    <property type="term" value="P:regulation of cholesterol biosynthetic process"/>
    <property type="evidence" value="ECO:0007669"/>
    <property type="project" value="TreeGrafter"/>
</dbReference>
<keyword evidence="15 22" id="KW-0472">Membrane</keyword>
<keyword evidence="12" id="KW-0333">Golgi apparatus</keyword>
<keyword evidence="16" id="KW-1207">Sterol metabolism</keyword>
<dbReference type="EMBL" id="KV921906">
    <property type="protein sequence ID" value="ORE07338.1"/>
    <property type="molecule type" value="Genomic_DNA"/>
</dbReference>
<accession>A0A1X0R5Y5</accession>
<evidence type="ECO:0000256" key="12">
    <source>
        <dbReference type="ARBA" id="ARBA00023034"/>
    </source>
</evidence>
<dbReference type="AlphaFoldDB" id="A0A1X0R5Y5"/>
<evidence type="ECO:0000256" key="1">
    <source>
        <dbReference type="ARBA" id="ARBA00004477"/>
    </source>
</evidence>
<comment type="similarity">
    <text evidence="4">Belongs to the WD repeat SCAP family.</text>
</comment>
<evidence type="ECO:0000256" key="19">
    <source>
        <dbReference type="ARBA" id="ARBA00023329"/>
    </source>
</evidence>
<feature type="transmembrane region" description="Helical" evidence="22">
    <location>
        <begin position="602"/>
        <end position="622"/>
    </location>
</feature>
<organism evidence="24">
    <name type="scientific">Rhizopus microsporus var. microsporus</name>
    <dbReference type="NCBI Taxonomy" id="86635"/>
    <lineage>
        <taxon>Eukaryota</taxon>
        <taxon>Fungi</taxon>
        <taxon>Fungi incertae sedis</taxon>
        <taxon>Mucoromycota</taxon>
        <taxon>Mucoromycotina</taxon>
        <taxon>Mucoromycetes</taxon>
        <taxon>Mucorales</taxon>
        <taxon>Mucorineae</taxon>
        <taxon>Rhizopodaceae</taxon>
        <taxon>Rhizopus</taxon>
    </lineage>
</organism>
<evidence type="ECO:0000256" key="22">
    <source>
        <dbReference type="SAM" id="Phobius"/>
    </source>
</evidence>
<evidence type="ECO:0000256" key="10">
    <source>
        <dbReference type="ARBA" id="ARBA00022824"/>
    </source>
</evidence>
<dbReference type="GO" id="GO:0032936">
    <property type="term" value="C:SREBP-SCAP complex"/>
    <property type="evidence" value="ECO:0007669"/>
    <property type="project" value="TreeGrafter"/>
</dbReference>
<feature type="transmembrane region" description="Helical" evidence="22">
    <location>
        <begin position="443"/>
        <end position="460"/>
    </location>
</feature>
<evidence type="ECO:0000256" key="8">
    <source>
        <dbReference type="ARBA" id="ARBA00022692"/>
    </source>
</evidence>
<feature type="transmembrane region" description="Helical" evidence="22">
    <location>
        <begin position="350"/>
        <end position="368"/>
    </location>
</feature>
<keyword evidence="7 21" id="KW-0853">WD repeat</keyword>
<evidence type="ECO:0000256" key="4">
    <source>
        <dbReference type="ARBA" id="ARBA00007410"/>
    </source>
</evidence>
<keyword evidence="6" id="KW-0153">Cholesterol metabolism</keyword>
<dbReference type="InterPro" id="IPR030225">
    <property type="entry name" value="SCAP"/>
</dbReference>
<evidence type="ECO:0000256" key="17">
    <source>
        <dbReference type="ARBA" id="ARBA00023180"/>
    </source>
</evidence>
<keyword evidence="18" id="KW-0753">Steroid metabolism</keyword>
<feature type="transmembrane region" description="Helical" evidence="22">
    <location>
        <begin position="374"/>
        <end position="400"/>
    </location>
</feature>
<dbReference type="PRINTS" id="PR00320">
    <property type="entry name" value="GPROTEINBRPT"/>
</dbReference>
<feature type="transmembrane region" description="Helical" evidence="22">
    <location>
        <begin position="239"/>
        <end position="261"/>
    </location>
</feature>
<feature type="transmembrane region" description="Helical" evidence="22">
    <location>
        <begin position="273"/>
        <end position="294"/>
    </location>
</feature>
<evidence type="ECO:0000256" key="9">
    <source>
        <dbReference type="ARBA" id="ARBA00022737"/>
    </source>
</evidence>
<feature type="transmembrane region" description="Helical" evidence="22">
    <location>
        <begin position="306"/>
        <end position="329"/>
    </location>
</feature>
<gene>
    <name evidence="24" type="ORF">BCV72DRAFT_110350</name>
</gene>
<evidence type="ECO:0000256" key="21">
    <source>
        <dbReference type="PROSITE-ProRule" id="PRU00221"/>
    </source>
</evidence>
<feature type="transmembrane region" description="Helical" evidence="22">
    <location>
        <begin position="556"/>
        <end position="581"/>
    </location>
</feature>
<comment type="subcellular location">
    <subcellularLocation>
        <location evidence="2">Cytoplasmic vesicle</location>
        <location evidence="2">COPII-coated vesicle membrane</location>
        <topology evidence="2">Multi-pass membrane protein</topology>
    </subcellularLocation>
    <subcellularLocation>
        <location evidence="1">Endoplasmic reticulum membrane</location>
        <topology evidence="1">Multi-pass membrane protein</topology>
    </subcellularLocation>
    <subcellularLocation>
        <location evidence="3">Golgi apparatus membrane</location>
        <topology evidence="3">Multi-pass membrane protein</topology>
    </subcellularLocation>
</comment>
<dbReference type="PROSITE" id="PS50156">
    <property type="entry name" value="SSD"/>
    <property type="match status" value="1"/>
</dbReference>
<keyword evidence="8 22" id="KW-0812">Transmembrane</keyword>
<evidence type="ECO:0000256" key="2">
    <source>
        <dbReference type="ARBA" id="ARBA00004557"/>
    </source>
</evidence>
<dbReference type="VEuPathDB" id="FungiDB:BCV72DRAFT_110350"/>
<dbReference type="InterPro" id="IPR015943">
    <property type="entry name" value="WD40/YVTN_repeat-like_dom_sf"/>
</dbReference>
<dbReference type="PROSITE" id="PS50082">
    <property type="entry name" value="WD_REPEATS_2"/>
    <property type="match status" value="2"/>
</dbReference>
<dbReference type="Pfam" id="PF00400">
    <property type="entry name" value="WD40"/>
    <property type="match status" value="3"/>
</dbReference>
<sequence length="1245" mass="141498">MPLLALQAFQDYLSKTYFCPWGVKCASYSWTILLSTLFCIFLLSYPAIQPFPPRVFVDGHLWLFSPHIYTTDSYSLKVQRNFIVKQIRIHHQNHTQLFPDSKSLYNHLNDFTTVVNKETYSLQDICATAYPSKHCLFHSPFEEQTASYTLGAKKISPYTGLSFHPLSVLGNATFDSRGRLSNFDSVILTFILKDTQHALDIWNQLLHSVLQKTNQSNSFIRRGLNLPNFVVQYKWMSCMIPLSALPMIALLAIGIYIMMINQFGKVSIIKSKPGLAVTAIFLTFACYTSTRGVFYFLNINIDSSLWFLHMLISATSVLEHTMILTGSVISIKDDLNRQERIGKGLQKVGVSMTTTLLGELFVVFIGSQMDSSNVGLFCLFSAVTLIIAYVFSLSMFLAVLSIDIRRAELTDLGTHESKVNQQGEAIAAYTEDNYGMKFRSRRAVNAFLLCLIILILYILQPNMSDTYQILSEQMMIPDRDTMTMSNLFWKSIDPLHQNQQLLITPPDIIFLGTNDSSSIEQRYLQVSKYYMKKYPLMLQSIMTVVHQSEYLDPFQSFLLCIASVNLPSLVLSLMLVSIVTWMSPSLREKKLLPALQQAFIRVCTYIVQVIVSTGIVSVNAAAEDSLIRRVAMTQENYNEDGVHTGAISWQRQFSKLQMDSCLRNISVKTLKGRHTADVHSLSATARLVVSAGQDGQLNLWDIKRKAWMARLDKMIKLNGGHWVAEQINSEYYHLHETDVMAACHRHSKKNFIERRQVPLAMCVKVDDEHRWVAAGYGDGTIRLWEVKTLYLLCELTVDSESEEIDKANLYHSAVTPKRVIYMDFLQVEDIEHDNVTKHHSVLALHRDNTLCEWSISDGKIISSTNTNHTKATHATHLFIKDGQQYFFTGSNDGQIKCWERMKFKDSNSTRVDWACRYIITHRDNHHAVTSIAAAKSSCSSFSILVSGASDGSVKVWNMDTGNALFTLSQGSDHISSRRTSVSEHASFLVGRNETQEETESFTADHNGYITQVAVESFKDIEYPTSIHPNTPFVFMVASSSLDSTVHIWRLDIDDQKPDDTVPGSSRPPSRRHVGYLIPEIPSVSLNSEKECSIKEHQVQYLGLLEQLGGKNLVFCKNNVLSGVRRVQNRWYAWFVPLQCLHTPVYASNQLFIPTVSYYLDRENQTTFEQHHTTALWKRLFYIRPKETLLNHKNASLQGRSFEEEDASDLLPFTTVQNIVTTDGYGFACDYGNFIKIISFDDALRK</sequence>
<keyword evidence="14" id="KW-0446">Lipid-binding</keyword>
<keyword evidence="19" id="KW-0968">Cytoplasmic vesicle</keyword>
<dbReference type="OrthoDB" id="6510177at2759"/>
<dbReference type="InterPro" id="IPR053958">
    <property type="entry name" value="HMGCR/SNAP/NPC1-like_SSD"/>
</dbReference>
<evidence type="ECO:0000256" key="13">
    <source>
        <dbReference type="ARBA" id="ARBA00023098"/>
    </source>
</evidence>
<dbReference type="SUPFAM" id="SSF50978">
    <property type="entry name" value="WD40 repeat-like"/>
    <property type="match status" value="1"/>
</dbReference>
<evidence type="ECO:0000256" key="20">
    <source>
        <dbReference type="ARBA" id="ARBA00045958"/>
    </source>
</evidence>
<dbReference type="GO" id="GO:0032933">
    <property type="term" value="P:SREBP signaling pathway"/>
    <property type="evidence" value="ECO:0007669"/>
    <property type="project" value="InterPro"/>
</dbReference>
<dbReference type="PANTHER" id="PTHR46378:SF1">
    <property type="entry name" value="STEROL REGULATORY ELEMENT-BINDING PROTEIN CLEAVAGE-ACTIVATING PROTEIN"/>
    <property type="match status" value="1"/>
</dbReference>
<evidence type="ECO:0000256" key="15">
    <source>
        <dbReference type="ARBA" id="ARBA00023136"/>
    </source>
</evidence>
<dbReference type="GO" id="GO:0000139">
    <property type="term" value="C:Golgi membrane"/>
    <property type="evidence" value="ECO:0007669"/>
    <property type="project" value="UniProtKB-SubCell"/>
</dbReference>
<reference evidence="24" key="1">
    <citation type="journal article" date="2016" name="Proc. Natl. Acad. Sci. U.S.A.">
        <title>Lipid metabolic changes in an early divergent fungus govern the establishment of a mutualistic symbiosis with endobacteria.</title>
        <authorList>
            <person name="Lastovetsky O.A."/>
            <person name="Gaspar M.L."/>
            <person name="Mondo S.J."/>
            <person name="LaButti K.M."/>
            <person name="Sandor L."/>
            <person name="Grigoriev I.V."/>
            <person name="Henry S.A."/>
            <person name="Pawlowska T.E."/>
        </authorList>
    </citation>
    <scope>NUCLEOTIDE SEQUENCE [LARGE SCALE GENOMIC DNA]</scope>
    <source>
        <strain evidence="24">ATCC 52814</strain>
    </source>
</reference>
<dbReference type="GO" id="GO:0012507">
    <property type="term" value="C:ER to Golgi transport vesicle membrane"/>
    <property type="evidence" value="ECO:0007669"/>
    <property type="project" value="UniProtKB-SubCell"/>
</dbReference>
<dbReference type="InterPro" id="IPR020472">
    <property type="entry name" value="WD40_PAC1"/>
</dbReference>
<evidence type="ECO:0000256" key="14">
    <source>
        <dbReference type="ARBA" id="ARBA00023121"/>
    </source>
</evidence>
<dbReference type="Proteomes" id="UP000242414">
    <property type="component" value="Unassembled WGS sequence"/>
</dbReference>
<dbReference type="GO" id="GO:0005789">
    <property type="term" value="C:endoplasmic reticulum membrane"/>
    <property type="evidence" value="ECO:0007669"/>
    <property type="project" value="UniProtKB-SubCell"/>
</dbReference>
<comment type="function">
    <text evidence="20">Escort protein required for cholesterol as well as lipid homeostasis. Regulates export of the SCAP-SREBP complex from the endoplasmic reticulum to the Golgi upon low cholesterol, thereby regulating the processing of sterol regulatory element-binding proteins (SREBPs) SREBF1/SREBP1 and SREBF2/SREBP2. At high sterol concentrations, formation of a ternary complex with INSIG (INSIG1 or INSIG2) leads to mask the ER export signal in SCAP, promoting retention of the complex in the endoplasmic reticulum. Low sterol concentrations trigger release of INSIG, a conformational change in the SSD domain of SCAP, unmasking of the ER export signal, promoting recruitment into COPII-coated vesicles and transport of the SCAP-SREBP to the Golgi: in the Golgi, SREBPs are then processed, releasing the transcription factor fragment of SREBPs from the membrane, its import into the nucleus and up-regulation of LDLR, INSIG1 and the mevalonate pathway. Binds cholesterol via its SSD domain.</text>
</comment>
<feature type="transmembrane region" description="Helical" evidence="22">
    <location>
        <begin position="21"/>
        <end position="45"/>
    </location>
</feature>
<dbReference type="GO" id="GO:0032934">
    <property type="term" value="F:sterol binding"/>
    <property type="evidence" value="ECO:0007669"/>
    <property type="project" value="InterPro"/>
</dbReference>
<evidence type="ECO:0000256" key="11">
    <source>
        <dbReference type="ARBA" id="ARBA00022989"/>
    </source>
</evidence>
<evidence type="ECO:0000313" key="24">
    <source>
        <dbReference type="EMBL" id="ORE07338.1"/>
    </source>
</evidence>
<dbReference type="PANTHER" id="PTHR46378">
    <property type="entry name" value="STEROL REGULATORY ELEMENT-BINDING PROTEIN CLEAVAGE-ACTIVATING PROTEIN"/>
    <property type="match status" value="1"/>
</dbReference>
<evidence type="ECO:0000256" key="7">
    <source>
        <dbReference type="ARBA" id="ARBA00022574"/>
    </source>
</evidence>
<dbReference type="GO" id="GO:0008203">
    <property type="term" value="P:cholesterol metabolic process"/>
    <property type="evidence" value="ECO:0007669"/>
    <property type="project" value="UniProtKB-KW"/>
</dbReference>
<proteinExistence type="inferred from homology"/>